<sequence>MSCTLDSVRGLPLPLHIAPYASQFHGLRCPRSVSCPTSLPPFDSVVDISALAHVSLGADPSLLLRGTSSRSSYPRTPSSRIGLCAEGELAASSTGISSLLQRDNLGESFQLSLLTGDLPQQMMVKWQIDGYIS</sequence>
<protein>
    <submittedName>
        <fullName evidence="1">Uncharacterized protein</fullName>
    </submittedName>
</protein>
<dbReference type="AlphaFoldDB" id="A0ABD1YQL2"/>
<dbReference type="Proteomes" id="UP001605036">
    <property type="component" value="Unassembled WGS sequence"/>
</dbReference>
<evidence type="ECO:0000313" key="1">
    <source>
        <dbReference type="EMBL" id="KAL2632940.1"/>
    </source>
</evidence>
<accession>A0ABD1YQL2</accession>
<gene>
    <name evidence="1" type="ORF">R1flu_004419</name>
</gene>
<reference evidence="1 2" key="1">
    <citation type="submission" date="2024-09" db="EMBL/GenBank/DDBJ databases">
        <title>Chromosome-scale assembly of Riccia fluitans.</title>
        <authorList>
            <person name="Paukszto L."/>
            <person name="Sawicki J."/>
            <person name="Karawczyk K."/>
            <person name="Piernik-Szablinska J."/>
            <person name="Szczecinska M."/>
            <person name="Mazdziarz M."/>
        </authorList>
    </citation>
    <scope>NUCLEOTIDE SEQUENCE [LARGE SCALE GENOMIC DNA]</scope>
    <source>
        <strain evidence="1">Rf_01</strain>
        <tissue evidence="1">Aerial parts of the thallus</tissue>
    </source>
</reference>
<organism evidence="1 2">
    <name type="scientific">Riccia fluitans</name>
    <dbReference type="NCBI Taxonomy" id="41844"/>
    <lineage>
        <taxon>Eukaryota</taxon>
        <taxon>Viridiplantae</taxon>
        <taxon>Streptophyta</taxon>
        <taxon>Embryophyta</taxon>
        <taxon>Marchantiophyta</taxon>
        <taxon>Marchantiopsida</taxon>
        <taxon>Marchantiidae</taxon>
        <taxon>Marchantiales</taxon>
        <taxon>Ricciaceae</taxon>
        <taxon>Riccia</taxon>
    </lineage>
</organism>
<proteinExistence type="predicted"/>
<name>A0ABD1YQL2_9MARC</name>
<evidence type="ECO:0000313" key="2">
    <source>
        <dbReference type="Proteomes" id="UP001605036"/>
    </source>
</evidence>
<dbReference type="EMBL" id="JBHFFA010000003">
    <property type="protein sequence ID" value="KAL2632940.1"/>
    <property type="molecule type" value="Genomic_DNA"/>
</dbReference>
<comment type="caution">
    <text evidence="1">The sequence shown here is derived from an EMBL/GenBank/DDBJ whole genome shotgun (WGS) entry which is preliminary data.</text>
</comment>
<keyword evidence="2" id="KW-1185">Reference proteome</keyword>